<sequence>MVRGCEVLAGNGPLELSLTKEKQQGKLLLRGRILLRVALTHPGQPRAESESGSKSESSFKIAPSQGIP</sequence>
<keyword evidence="3" id="KW-1185">Reference proteome</keyword>
<dbReference type="EMBL" id="BGZK01000005">
    <property type="protein sequence ID" value="GBP00315.1"/>
    <property type="molecule type" value="Genomic_DNA"/>
</dbReference>
<evidence type="ECO:0000313" key="3">
    <source>
        <dbReference type="Proteomes" id="UP000299102"/>
    </source>
</evidence>
<dbReference type="Proteomes" id="UP000299102">
    <property type="component" value="Unassembled WGS sequence"/>
</dbReference>
<feature type="region of interest" description="Disordered" evidence="1">
    <location>
        <begin position="40"/>
        <end position="68"/>
    </location>
</feature>
<dbReference type="AlphaFoldDB" id="A0A4C1SE10"/>
<evidence type="ECO:0000313" key="2">
    <source>
        <dbReference type="EMBL" id="GBP00315.1"/>
    </source>
</evidence>
<reference evidence="2 3" key="1">
    <citation type="journal article" date="2019" name="Commun. Biol.">
        <title>The bagworm genome reveals a unique fibroin gene that provides high tensile strength.</title>
        <authorList>
            <person name="Kono N."/>
            <person name="Nakamura H."/>
            <person name="Ohtoshi R."/>
            <person name="Tomita M."/>
            <person name="Numata K."/>
            <person name="Arakawa K."/>
        </authorList>
    </citation>
    <scope>NUCLEOTIDE SEQUENCE [LARGE SCALE GENOMIC DNA]</scope>
</reference>
<proteinExistence type="predicted"/>
<comment type="caution">
    <text evidence="2">The sequence shown here is derived from an EMBL/GenBank/DDBJ whole genome shotgun (WGS) entry which is preliminary data.</text>
</comment>
<organism evidence="2 3">
    <name type="scientific">Eumeta variegata</name>
    <name type="common">Bagworm moth</name>
    <name type="synonym">Eumeta japonica</name>
    <dbReference type="NCBI Taxonomy" id="151549"/>
    <lineage>
        <taxon>Eukaryota</taxon>
        <taxon>Metazoa</taxon>
        <taxon>Ecdysozoa</taxon>
        <taxon>Arthropoda</taxon>
        <taxon>Hexapoda</taxon>
        <taxon>Insecta</taxon>
        <taxon>Pterygota</taxon>
        <taxon>Neoptera</taxon>
        <taxon>Endopterygota</taxon>
        <taxon>Lepidoptera</taxon>
        <taxon>Glossata</taxon>
        <taxon>Ditrysia</taxon>
        <taxon>Tineoidea</taxon>
        <taxon>Psychidae</taxon>
        <taxon>Oiketicinae</taxon>
        <taxon>Eumeta</taxon>
    </lineage>
</organism>
<protein>
    <submittedName>
        <fullName evidence="2">Uncharacterized protein</fullName>
    </submittedName>
</protein>
<evidence type="ECO:0000256" key="1">
    <source>
        <dbReference type="SAM" id="MobiDB-lite"/>
    </source>
</evidence>
<accession>A0A4C1SE10</accession>
<name>A0A4C1SE10_EUMVA</name>
<gene>
    <name evidence="2" type="ORF">EVAR_906_1</name>
</gene>